<dbReference type="PANTHER" id="PTHR30615:SF8">
    <property type="entry name" value="UPF0047 PROTEIN C4A8.02C"/>
    <property type="match status" value="1"/>
</dbReference>
<dbReference type="SUPFAM" id="SSF111038">
    <property type="entry name" value="YjbQ-like"/>
    <property type="match status" value="2"/>
</dbReference>
<accession>C5KEJ0</accession>
<dbReference type="InParanoid" id="C5KEJ0"/>
<dbReference type="InterPro" id="IPR001602">
    <property type="entry name" value="UPF0047_YjbQ-like"/>
</dbReference>
<evidence type="ECO:0000313" key="2">
    <source>
        <dbReference type="EMBL" id="EER17128.1"/>
    </source>
</evidence>
<dbReference type="RefSeq" id="XP_002785332.1">
    <property type="nucleotide sequence ID" value="XM_002785286.1"/>
</dbReference>
<keyword evidence="3" id="KW-1185">Reference proteome</keyword>
<dbReference type="InterPro" id="IPR035917">
    <property type="entry name" value="YjbQ-like_sf"/>
</dbReference>
<name>C5KEJ0_PERM5</name>
<evidence type="ECO:0000256" key="1">
    <source>
        <dbReference type="ARBA" id="ARBA00005534"/>
    </source>
</evidence>
<dbReference type="EMBL" id="GG672330">
    <property type="protein sequence ID" value="EER17128.1"/>
    <property type="molecule type" value="Genomic_DNA"/>
</dbReference>
<organism evidence="3">
    <name type="scientific">Perkinsus marinus (strain ATCC 50983 / TXsc)</name>
    <dbReference type="NCBI Taxonomy" id="423536"/>
    <lineage>
        <taxon>Eukaryota</taxon>
        <taxon>Sar</taxon>
        <taxon>Alveolata</taxon>
        <taxon>Perkinsozoa</taxon>
        <taxon>Perkinsea</taxon>
        <taxon>Perkinsida</taxon>
        <taxon>Perkinsidae</taxon>
        <taxon>Perkinsus</taxon>
    </lineage>
</organism>
<dbReference type="Gene3D" id="2.60.120.460">
    <property type="entry name" value="YjbQ-like"/>
    <property type="match status" value="2"/>
</dbReference>
<dbReference type="Proteomes" id="UP000007800">
    <property type="component" value="Unassembled WGS sequence"/>
</dbReference>
<dbReference type="Pfam" id="PF01894">
    <property type="entry name" value="YjbQ"/>
    <property type="match status" value="1"/>
</dbReference>
<evidence type="ECO:0000313" key="3">
    <source>
        <dbReference type="Proteomes" id="UP000007800"/>
    </source>
</evidence>
<dbReference type="AlphaFoldDB" id="C5KEJ0"/>
<reference evidence="2 3" key="1">
    <citation type="submission" date="2008-07" db="EMBL/GenBank/DDBJ databases">
        <authorList>
            <person name="El-Sayed N."/>
            <person name="Caler E."/>
            <person name="Inman J."/>
            <person name="Amedeo P."/>
            <person name="Hass B."/>
            <person name="Wortman J."/>
        </authorList>
    </citation>
    <scope>NUCLEOTIDE SEQUENCE [LARGE SCALE GENOMIC DNA]</scope>
    <source>
        <strain evidence="3">ATCC 50983 / TXsc</strain>
    </source>
</reference>
<proteinExistence type="inferred from homology"/>
<dbReference type="PANTHER" id="PTHR30615">
    <property type="entry name" value="UNCHARACTERIZED PROTEIN YJBQ-RELATED"/>
    <property type="match status" value="1"/>
</dbReference>
<dbReference type="GeneID" id="9053250"/>
<comment type="similarity">
    <text evidence="1">Belongs to the UPF0047 family.</text>
</comment>
<gene>
    <name evidence="2" type="ORF">Pmar_PMAR009563</name>
</gene>
<sequence length="267" mass="28732">MSIVTVHLRGESISIIDSLISREVSSRLGSRDGLCNLALAGPTASHFGLSVNENCDPTVQSDHLAAFRRLDPRGCQSGPVLARGSMSLPVRKGQLKRGIYLINTSKVDTKASIAITCIPAVSTSQFTLSGGGRGSHSIPKDKWYKFLSNGDAIVNFCELHTSASLSMLKPDCANTLEDAMSRVVPETWNMEIFQHVYEGPDDMPGHMKCTLLGCSHSLSSHALSDPNGPRPYLTEHRNSGGWGVGHTRTVELTTVPAAHKPIVSTIK</sequence>
<dbReference type="OMA" id="FLMITIR"/>
<protein>
    <submittedName>
        <fullName evidence="2">Uncharacterized protein</fullName>
    </submittedName>
</protein>
<dbReference type="OrthoDB" id="10255963at2759"/>